<evidence type="ECO:0000313" key="2">
    <source>
        <dbReference type="Proteomes" id="UP001454036"/>
    </source>
</evidence>
<dbReference type="Pfam" id="PF03140">
    <property type="entry name" value="DUF247"/>
    <property type="match status" value="1"/>
</dbReference>
<protein>
    <submittedName>
        <fullName evidence="1">Uncharacterized protein</fullName>
    </submittedName>
</protein>
<dbReference type="EMBL" id="BAABME010001886">
    <property type="protein sequence ID" value="GAA0151963.1"/>
    <property type="molecule type" value="Genomic_DNA"/>
</dbReference>
<organism evidence="1 2">
    <name type="scientific">Lithospermum erythrorhizon</name>
    <name type="common">Purple gromwell</name>
    <name type="synonym">Lithospermum officinale var. erythrorhizon</name>
    <dbReference type="NCBI Taxonomy" id="34254"/>
    <lineage>
        <taxon>Eukaryota</taxon>
        <taxon>Viridiplantae</taxon>
        <taxon>Streptophyta</taxon>
        <taxon>Embryophyta</taxon>
        <taxon>Tracheophyta</taxon>
        <taxon>Spermatophyta</taxon>
        <taxon>Magnoliopsida</taxon>
        <taxon>eudicotyledons</taxon>
        <taxon>Gunneridae</taxon>
        <taxon>Pentapetalae</taxon>
        <taxon>asterids</taxon>
        <taxon>lamiids</taxon>
        <taxon>Boraginales</taxon>
        <taxon>Boraginaceae</taxon>
        <taxon>Boraginoideae</taxon>
        <taxon>Lithospermeae</taxon>
        <taxon>Lithospermum</taxon>
    </lineage>
</organism>
<keyword evidence="2" id="KW-1185">Reference proteome</keyword>
<reference evidence="1 2" key="1">
    <citation type="submission" date="2024-01" db="EMBL/GenBank/DDBJ databases">
        <title>The complete chloroplast genome sequence of Lithospermum erythrorhizon: insights into the phylogenetic relationship among Boraginaceae species and the maternal lineages of purple gromwells.</title>
        <authorList>
            <person name="Okada T."/>
            <person name="Watanabe K."/>
        </authorList>
    </citation>
    <scope>NUCLEOTIDE SEQUENCE [LARGE SCALE GENOMIC DNA]</scope>
</reference>
<accession>A0AAV3PLI0</accession>
<name>A0AAV3PLI0_LITER</name>
<dbReference type="PANTHER" id="PTHR31549">
    <property type="entry name" value="PROTEIN, PUTATIVE (DUF247)-RELATED-RELATED"/>
    <property type="match status" value="1"/>
</dbReference>
<dbReference type="PANTHER" id="PTHR31549:SF289">
    <property type="match status" value="1"/>
</dbReference>
<dbReference type="Proteomes" id="UP001454036">
    <property type="component" value="Unassembled WGS sequence"/>
</dbReference>
<dbReference type="AlphaFoldDB" id="A0AAV3PLI0"/>
<dbReference type="InterPro" id="IPR004158">
    <property type="entry name" value="DUF247_pln"/>
</dbReference>
<comment type="caution">
    <text evidence="1">The sequence shown here is derived from an EMBL/GenBank/DDBJ whole genome shotgun (WGS) entry which is preliminary data.</text>
</comment>
<evidence type="ECO:0000313" key="1">
    <source>
        <dbReference type="EMBL" id="GAA0151963.1"/>
    </source>
</evidence>
<sequence>MLLSTPTPTNSSQTEDNWLDEFDKTYNLLVKENKFGNDVRPCVFRVPQNVLEISPLSYTPQRVGLGPYHHLRPEFHMLQWHKLAVIKNFITPEKFKNFQPLVIDKLVKMESASRSCYAQILELKGLTLATILATDTIFLLHILNEHSSRGQIVDAAPEQVAKDLFMLENQIPTVILEEVRDALNLSPSIEDQSYYIQLFELCRAHSPLEVSLDYIFNAKCPHLLAFLHRLIVSYQVVPRPPRMTRIGLLTVITGMVSIVKTATNAYENVNKNMEGAESFVQKIAQFFKKPTPPEEEIEMPSVSQLQNSVKVKFVPTGNGIQQIEFMKSEDGSFYFCLPELTMKDDSEVILRNLVEYEKVMVDTTDDPKSVTTLVSDYVVLMCGIIHSAKDVGILRQENIIISELSDETIAKLFNGMKKSTNANKKWRLKEKSVVECAIEEANKEYDKTLRAKATKLFKKYFHGSWKPISFITVLVIVLLPAVQAIRQFYGCNATGTGFNILHVDM</sequence>
<gene>
    <name evidence="1" type="ORF">LIER_10562</name>
</gene>
<proteinExistence type="predicted"/>